<accession>A0A670J8A7</accession>
<dbReference type="PANTHER" id="PTHR47056">
    <property type="entry name" value="RHO GUANINE NUCLEOTIDE EXCHANGE FACTOR 39"/>
    <property type="match status" value="1"/>
</dbReference>
<dbReference type="Ensembl" id="ENSPMRT00000021719.1">
    <property type="protein sequence ID" value="ENSPMRP00000020445.1"/>
    <property type="gene ID" value="ENSPMRG00000013313.1"/>
</dbReference>
<evidence type="ECO:0000313" key="4">
    <source>
        <dbReference type="Proteomes" id="UP000472272"/>
    </source>
</evidence>
<sequence length="394" mass="45125">MLQHFLLGESSYTDIVLISEALFPVLFLMILSMGWLEQLSFQGFSFSPQEKHTMTSTLGSSCHPVEEQRARWERKRCRTAKELVETEQQYLEQLGLVATYFVAILKAKGTLKPADQEAIFGCLESICSASRTLLFHLEGGRLGLGLEGFCHQLVLYVCYAENLGKAQSTLERQVRKNKPFSRFKKLQESRPEFGGLCLEQLLPLPLQRLSRYRHLLKDLVGNTHPESSDFKQLTGVLKSVSEAYHRVQEISRCRDNANQMRRVQKLLKGQKTRILAPGRWFLREGWLSVVPPKGEELQRRMFFLFSDILLVTKPCHPLHPWNAHKFACQAVLPLRQGTVQKVFGHTQSQGGLLSVSFPHRTLLLLSCNQEDFHEWHQTLLTAVRQLQMDSPPAE</sequence>
<feature type="domain" description="DH" evidence="2">
    <location>
        <begin position="75"/>
        <end position="250"/>
    </location>
</feature>
<keyword evidence="4" id="KW-1185">Reference proteome</keyword>
<dbReference type="AlphaFoldDB" id="A0A670J8A7"/>
<dbReference type="Gene3D" id="1.20.900.10">
    <property type="entry name" value="Dbl homology (DH) domain"/>
    <property type="match status" value="1"/>
</dbReference>
<protein>
    <submittedName>
        <fullName evidence="3">Rho guanine nucleotide exchange factor 39</fullName>
    </submittedName>
</protein>
<dbReference type="SUPFAM" id="SSF50729">
    <property type="entry name" value="PH domain-like"/>
    <property type="match status" value="1"/>
</dbReference>
<dbReference type="GO" id="GO:0005886">
    <property type="term" value="C:plasma membrane"/>
    <property type="evidence" value="ECO:0007669"/>
    <property type="project" value="Ensembl"/>
</dbReference>
<organism evidence="3 4">
    <name type="scientific">Podarcis muralis</name>
    <name type="common">Wall lizard</name>
    <name type="synonym">Lacerta muralis</name>
    <dbReference type="NCBI Taxonomy" id="64176"/>
    <lineage>
        <taxon>Eukaryota</taxon>
        <taxon>Metazoa</taxon>
        <taxon>Chordata</taxon>
        <taxon>Craniata</taxon>
        <taxon>Vertebrata</taxon>
        <taxon>Euteleostomi</taxon>
        <taxon>Lepidosauria</taxon>
        <taxon>Squamata</taxon>
        <taxon>Bifurcata</taxon>
        <taxon>Unidentata</taxon>
        <taxon>Episquamata</taxon>
        <taxon>Laterata</taxon>
        <taxon>Lacertibaenia</taxon>
        <taxon>Lacertidae</taxon>
        <taxon>Podarcis</taxon>
    </lineage>
</organism>
<gene>
    <name evidence="3" type="primary">ARHGEF39</name>
</gene>
<proteinExistence type="predicted"/>
<dbReference type="Proteomes" id="UP000472272">
    <property type="component" value="Chromosome 11"/>
</dbReference>
<dbReference type="Gene3D" id="2.30.29.30">
    <property type="entry name" value="Pleckstrin-homology domain (PH domain)/Phosphotyrosine-binding domain (PTB)"/>
    <property type="match status" value="1"/>
</dbReference>
<evidence type="ECO:0000259" key="1">
    <source>
        <dbReference type="PROSITE" id="PS50003"/>
    </source>
</evidence>
<dbReference type="InterPro" id="IPR035899">
    <property type="entry name" value="DBL_dom_sf"/>
</dbReference>
<reference evidence="3" key="2">
    <citation type="submission" date="2025-08" db="UniProtKB">
        <authorList>
            <consortium name="Ensembl"/>
        </authorList>
    </citation>
    <scope>IDENTIFICATION</scope>
</reference>
<dbReference type="InterPro" id="IPR011993">
    <property type="entry name" value="PH-like_dom_sf"/>
</dbReference>
<dbReference type="GeneTree" id="ENSGT00440000033863"/>
<feature type="domain" description="PH" evidence="1">
    <location>
        <begin position="280"/>
        <end position="384"/>
    </location>
</feature>
<dbReference type="InterPro" id="IPR001849">
    <property type="entry name" value="PH_domain"/>
</dbReference>
<dbReference type="PROSITE" id="PS50010">
    <property type="entry name" value="DH_2"/>
    <property type="match status" value="1"/>
</dbReference>
<evidence type="ECO:0000259" key="2">
    <source>
        <dbReference type="PROSITE" id="PS50010"/>
    </source>
</evidence>
<reference evidence="3 4" key="1">
    <citation type="journal article" date="2019" name="Proc. Natl. Acad. Sci. U.S.A.">
        <title>Regulatory changes in pterin and carotenoid genes underlie balanced color polymorphisms in the wall lizard.</title>
        <authorList>
            <person name="Andrade P."/>
            <person name="Pinho C."/>
            <person name="Perez I de Lanuza G."/>
            <person name="Afonso S."/>
            <person name="Brejcha J."/>
            <person name="Rubin C.J."/>
            <person name="Wallerman O."/>
            <person name="Pereira P."/>
            <person name="Sabatino S.J."/>
            <person name="Bellati A."/>
            <person name="Pellitteri-Rosa D."/>
            <person name="Bosakova Z."/>
            <person name="Bunikis I."/>
            <person name="Carretero M.A."/>
            <person name="Feiner N."/>
            <person name="Marsik P."/>
            <person name="Pauperio F."/>
            <person name="Salvi D."/>
            <person name="Soler L."/>
            <person name="While G.M."/>
            <person name="Uller T."/>
            <person name="Font E."/>
            <person name="Andersson L."/>
            <person name="Carneiro M."/>
        </authorList>
    </citation>
    <scope>NUCLEOTIDE SEQUENCE</scope>
</reference>
<reference evidence="3" key="3">
    <citation type="submission" date="2025-09" db="UniProtKB">
        <authorList>
            <consortium name="Ensembl"/>
        </authorList>
    </citation>
    <scope>IDENTIFICATION</scope>
</reference>
<dbReference type="PANTHER" id="PTHR47056:SF1">
    <property type="entry name" value="RHO GUANINE NUCLEOTIDE EXCHANGE FACTOR 39"/>
    <property type="match status" value="1"/>
</dbReference>
<evidence type="ECO:0000313" key="3">
    <source>
        <dbReference type="Ensembl" id="ENSPMRP00000020445.1"/>
    </source>
</evidence>
<dbReference type="SUPFAM" id="SSF48065">
    <property type="entry name" value="DBL homology domain (DH-domain)"/>
    <property type="match status" value="1"/>
</dbReference>
<dbReference type="GO" id="GO:0030335">
    <property type="term" value="P:positive regulation of cell migration"/>
    <property type="evidence" value="ECO:0007669"/>
    <property type="project" value="Ensembl"/>
</dbReference>
<dbReference type="Pfam" id="PF00621">
    <property type="entry name" value="RhoGEF"/>
    <property type="match status" value="1"/>
</dbReference>
<dbReference type="InterPro" id="IPR000219">
    <property type="entry name" value="DH_dom"/>
</dbReference>
<dbReference type="GO" id="GO:0005085">
    <property type="term" value="F:guanyl-nucleotide exchange factor activity"/>
    <property type="evidence" value="ECO:0007669"/>
    <property type="project" value="InterPro"/>
</dbReference>
<name>A0A670J8A7_PODMU</name>
<dbReference type="SMART" id="SM00325">
    <property type="entry name" value="RhoGEF"/>
    <property type="match status" value="1"/>
</dbReference>
<dbReference type="InterPro" id="IPR042987">
    <property type="entry name" value="ARHGEF39"/>
</dbReference>
<dbReference type="PROSITE" id="PS50003">
    <property type="entry name" value="PH_DOMAIN"/>
    <property type="match status" value="1"/>
</dbReference>
<dbReference type="OMA" id="LLMCTDQ"/>
<dbReference type="SMART" id="SM00233">
    <property type="entry name" value="PH"/>
    <property type="match status" value="1"/>
</dbReference>